<accession>A0A4R1GIE1</accession>
<evidence type="ECO:0000313" key="1">
    <source>
        <dbReference type="EMBL" id="TCK04012.1"/>
    </source>
</evidence>
<gene>
    <name evidence="1" type="ORF">CLV27_1329</name>
</gene>
<dbReference type="InterPro" id="IPR020103">
    <property type="entry name" value="PsdUridine_synth_cat_dom_sf"/>
</dbReference>
<dbReference type="Gene3D" id="3.30.2350.20">
    <property type="entry name" value="TruD, catalytic domain"/>
    <property type="match status" value="1"/>
</dbReference>
<dbReference type="PANTHER" id="PTHR13326:SF21">
    <property type="entry name" value="PSEUDOURIDYLATE SYNTHASE PUS7L"/>
    <property type="match status" value="1"/>
</dbReference>
<dbReference type="Gene3D" id="1.10.1510.30">
    <property type="match status" value="1"/>
</dbReference>
<dbReference type="OrthoDB" id="11909at2"/>
<dbReference type="GO" id="GO:0009982">
    <property type="term" value="F:pseudouridine synthase activity"/>
    <property type="evidence" value="ECO:0007669"/>
    <property type="project" value="InterPro"/>
</dbReference>
<dbReference type="GO" id="GO:0003723">
    <property type="term" value="F:RNA binding"/>
    <property type="evidence" value="ECO:0007669"/>
    <property type="project" value="InterPro"/>
</dbReference>
<comment type="caution">
    <text evidence="1">The sequence shown here is derived from an EMBL/GenBank/DDBJ whole genome shotgun (WGS) entry which is preliminary data.</text>
</comment>
<keyword evidence="2" id="KW-1185">Reference proteome</keyword>
<dbReference type="AlphaFoldDB" id="A0A4R1GIE1"/>
<protein>
    <submittedName>
        <fullName evidence="1">tRNA pseudouridine13 synthase</fullName>
    </submittedName>
</protein>
<dbReference type="PANTHER" id="PTHR13326">
    <property type="entry name" value="TRNA PSEUDOURIDINE SYNTHASE D"/>
    <property type="match status" value="1"/>
</dbReference>
<dbReference type="Pfam" id="PF01142">
    <property type="entry name" value="TruD"/>
    <property type="match status" value="1"/>
</dbReference>
<reference evidence="1 2" key="1">
    <citation type="submission" date="2019-03" db="EMBL/GenBank/DDBJ databases">
        <title>Genomic Encyclopedia of Archaeal and Bacterial Type Strains, Phase II (KMG-II): from individual species to whole genera.</title>
        <authorList>
            <person name="Goeker M."/>
        </authorList>
    </citation>
    <scope>NUCLEOTIDE SEQUENCE [LARGE SCALE GENOMIC DNA]</scope>
    <source>
        <strain evidence="1 2">DSM 24425</strain>
    </source>
</reference>
<sequence>MAKIKQKPEDFEVTEVLKEPLKKEGAFLVYKLWKKGLETEEAIRKVANLCRVPVKVISKGGLKDKNAVTVQFIAVPEKFRLKELSFPNLKLTFAGRRNKPLNPSEVAGNFFRITVRGAPFPPEERVNVLKTYGIPNYYGEQRFTPVRGNTFFVEYIAKGDLEGALLYLFKPAGWEGSRSRKGKRAFLKGDYGTAEKFLTGWRKMVANFLRKNPDRLKEAFNLIPPSEIEFQFNVFQSFLFNEWLKELIQSKTCKFVRFRYKLGDMLFPLEKVEIPETLPVFHPEVSVPFYESKLREIGIKREEMKSYSKLFHSFSRRTFVPVKDFKLSKGVDGIRLSFFLPSGAYATNVLRFLLDAV</sequence>
<dbReference type="RefSeq" id="WP_132527051.1">
    <property type="nucleotide sequence ID" value="NZ_SMFV01000004.1"/>
</dbReference>
<dbReference type="GO" id="GO:0140098">
    <property type="term" value="F:catalytic activity, acting on RNA"/>
    <property type="evidence" value="ECO:0007669"/>
    <property type="project" value="UniProtKB-ARBA"/>
</dbReference>
<dbReference type="InterPro" id="IPR001656">
    <property type="entry name" value="PsdUridine_synth_TruD"/>
</dbReference>
<dbReference type="InterPro" id="IPR020119">
    <property type="entry name" value="PsdUridine_synth_TruD_CS"/>
</dbReference>
<dbReference type="Proteomes" id="UP000295777">
    <property type="component" value="Unassembled WGS sequence"/>
</dbReference>
<dbReference type="EMBL" id="SMFV01000004">
    <property type="protein sequence ID" value="TCK04012.1"/>
    <property type="molecule type" value="Genomic_DNA"/>
</dbReference>
<dbReference type="GO" id="GO:0001522">
    <property type="term" value="P:pseudouridine synthesis"/>
    <property type="evidence" value="ECO:0007669"/>
    <property type="project" value="InterPro"/>
</dbReference>
<evidence type="ECO:0000313" key="2">
    <source>
        <dbReference type="Proteomes" id="UP000295777"/>
    </source>
</evidence>
<dbReference type="InterPro" id="IPR042214">
    <property type="entry name" value="TruD_catalytic"/>
</dbReference>
<proteinExistence type="predicted"/>
<name>A0A4R1GIE1_9BACT</name>
<dbReference type="GO" id="GO:0006396">
    <property type="term" value="P:RNA processing"/>
    <property type="evidence" value="ECO:0007669"/>
    <property type="project" value="UniProtKB-ARBA"/>
</dbReference>
<dbReference type="Gene3D" id="3.30.70.3160">
    <property type="match status" value="1"/>
</dbReference>
<organism evidence="1 2">
    <name type="scientific">Phorcysia thermohydrogeniphila</name>
    <dbReference type="NCBI Taxonomy" id="936138"/>
    <lineage>
        <taxon>Bacteria</taxon>
        <taxon>Pseudomonadati</taxon>
        <taxon>Aquificota</taxon>
        <taxon>Aquificia</taxon>
        <taxon>Desulfurobacteriales</taxon>
        <taxon>Desulfurobacteriaceae</taxon>
        <taxon>Phorcysia</taxon>
    </lineage>
</organism>
<dbReference type="SUPFAM" id="SSF55120">
    <property type="entry name" value="Pseudouridine synthase"/>
    <property type="match status" value="1"/>
</dbReference>
<dbReference type="PROSITE" id="PS01268">
    <property type="entry name" value="UPF0024"/>
    <property type="match status" value="1"/>
</dbReference>